<dbReference type="Gene3D" id="3.20.20.300">
    <property type="entry name" value="Glycoside hydrolase, family 3, N-terminal domain"/>
    <property type="match status" value="1"/>
</dbReference>
<dbReference type="InterPro" id="IPR017853">
    <property type="entry name" value="GH"/>
</dbReference>
<dbReference type="InterPro" id="IPR044993">
    <property type="entry name" value="BXL"/>
</dbReference>
<dbReference type="GO" id="GO:0045493">
    <property type="term" value="P:xylan catabolic process"/>
    <property type="evidence" value="ECO:0007669"/>
    <property type="project" value="InterPro"/>
</dbReference>
<accession>A0A8S2ZNY8</accession>
<evidence type="ECO:0000313" key="3">
    <source>
        <dbReference type="Proteomes" id="UP000676336"/>
    </source>
</evidence>
<dbReference type="InterPro" id="IPR036962">
    <property type="entry name" value="Glyco_hydro_3_N_sf"/>
</dbReference>
<dbReference type="Proteomes" id="UP000676336">
    <property type="component" value="Unassembled WGS sequence"/>
</dbReference>
<feature type="non-terminal residue" evidence="2">
    <location>
        <position position="75"/>
    </location>
</feature>
<dbReference type="PANTHER" id="PTHR42721">
    <property type="entry name" value="SUGAR HYDROLASE-RELATED"/>
    <property type="match status" value="1"/>
</dbReference>
<dbReference type="GO" id="GO:0009044">
    <property type="term" value="F:xylan 1,4-beta-xylosidase activity"/>
    <property type="evidence" value="ECO:0007669"/>
    <property type="project" value="InterPro"/>
</dbReference>
<dbReference type="SUPFAM" id="SSF51445">
    <property type="entry name" value="(Trans)glycosidases"/>
    <property type="match status" value="1"/>
</dbReference>
<evidence type="ECO:0000256" key="1">
    <source>
        <dbReference type="ARBA" id="ARBA00022801"/>
    </source>
</evidence>
<dbReference type="GO" id="GO:0046556">
    <property type="term" value="F:alpha-L-arabinofuranosidase activity"/>
    <property type="evidence" value="ECO:0007669"/>
    <property type="project" value="TreeGrafter"/>
</dbReference>
<protein>
    <submittedName>
        <fullName evidence="2">Uncharacterized protein</fullName>
    </submittedName>
</protein>
<name>A0A8S2ZNY8_9BILA</name>
<dbReference type="AlphaFoldDB" id="A0A8S2ZNY8"/>
<gene>
    <name evidence="2" type="ORF">SMN809_LOCUS41048</name>
</gene>
<sequence>MRHPLWGRNQETYGECPYLSGMFAIHFVRGLQGPSSARYLNTNAGCKHFDVHNGPENIPESRFSFDAHLSEFDWR</sequence>
<evidence type="ECO:0000313" key="2">
    <source>
        <dbReference type="EMBL" id="CAF4649767.1"/>
    </source>
</evidence>
<proteinExistence type="predicted"/>
<dbReference type="PANTHER" id="PTHR42721:SF42">
    <property type="entry name" value="FIBRONECTIN TYPE III-LIKE DOMAIN-CONTAINING PROTEIN"/>
    <property type="match status" value="1"/>
</dbReference>
<dbReference type="GO" id="GO:0031222">
    <property type="term" value="P:arabinan catabolic process"/>
    <property type="evidence" value="ECO:0007669"/>
    <property type="project" value="TreeGrafter"/>
</dbReference>
<organism evidence="2 3">
    <name type="scientific">Rotaria magnacalcarata</name>
    <dbReference type="NCBI Taxonomy" id="392030"/>
    <lineage>
        <taxon>Eukaryota</taxon>
        <taxon>Metazoa</taxon>
        <taxon>Spiralia</taxon>
        <taxon>Gnathifera</taxon>
        <taxon>Rotifera</taxon>
        <taxon>Eurotatoria</taxon>
        <taxon>Bdelloidea</taxon>
        <taxon>Philodinida</taxon>
        <taxon>Philodinidae</taxon>
        <taxon>Rotaria</taxon>
    </lineage>
</organism>
<keyword evidence="1" id="KW-0378">Hydrolase</keyword>
<comment type="caution">
    <text evidence="2">The sequence shown here is derived from an EMBL/GenBank/DDBJ whole genome shotgun (WGS) entry which is preliminary data.</text>
</comment>
<reference evidence="2" key="1">
    <citation type="submission" date="2021-02" db="EMBL/GenBank/DDBJ databases">
        <authorList>
            <person name="Nowell W R."/>
        </authorList>
    </citation>
    <scope>NUCLEOTIDE SEQUENCE</scope>
</reference>
<dbReference type="EMBL" id="CAJOBI010114762">
    <property type="protein sequence ID" value="CAF4649767.1"/>
    <property type="molecule type" value="Genomic_DNA"/>
</dbReference>